<keyword evidence="8 9" id="KW-0472">Membrane</keyword>
<dbReference type="OrthoDB" id="3185611at2"/>
<sequence>MKIKETIEKFPGGMMVIPLLWGSLLNTFFPHVLSIGSFSTSLAHGALPILAAFFVCMGAEIQLKTAPRALKNGAAITLAKLASGVAIGLLVSYLFKGRPVFGLSSMAIIAAMTNANMGLYAALTKQFGDEVDRGALAVLSILEGPFVTMLALGMSGLARIPFIDLIATILPILIGMLLGNLDRNMRAFLKSGSDLLIPFFAFGLGAQINLHSILGAGASGILLGLVTLVVGGVVNIAASRLAGGSGVAGVAVSTTAGNAVATPIAIAAVDPHLASLVAVATPQIAASTIVTSLLAPLLTALFAKYCGRQKKIMGDEGFATSRLAERTDAM</sequence>
<evidence type="ECO:0000256" key="8">
    <source>
        <dbReference type="ARBA" id="ARBA00023136"/>
    </source>
</evidence>
<evidence type="ECO:0000256" key="1">
    <source>
        <dbReference type="ARBA" id="ARBA00006430"/>
    </source>
</evidence>
<reference evidence="10 11" key="1">
    <citation type="submission" date="2017-08" db="EMBL/GenBank/DDBJ databases">
        <title>Identification and genetic characteristics of simultaneous BTEX- and naphthalene-degrading Paraburkholderia sp. BN5 isolated from petroleum-contaminated soil.</title>
        <authorList>
            <person name="Lee Y."/>
            <person name="Jeon C.O."/>
        </authorList>
    </citation>
    <scope>NUCLEOTIDE SEQUENCE [LARGE SCALE GENOMIC DNA]</scope>
    <source>
        <strain evidence="10 11">BN5</strain>
        <plasmid evidence="10 11">pBN1</plasmid>
    </source>
</reference>
<feature type="transmembrane region" description="Helical" evidence="9">
    <location>
        <begin position="12"/>
        <end position="29"/>
    </location>
</feature>
<gene>
    <name evidence="10" type="ORF">CJU94_34505</name>
</gene>
<evidence type="ECO:0000256" key="3">
    <source>
        <dbReference type="ARBA" id="ARBA00022475"/>
    </source>
</evidence>
<evidence type="ECO:0000256" key="4">
    <source>
        <dbReference type="ARBA" id="ARBA00022597"/>
    </source>
</evidence>
<keyword evidence="3" id="KW-1003">Cell membrane</keyword>
<protein>
    <submittedName>
        <fullName evidence="10">2-keto-3-deoxygluconate permease</fullName>
    </submittedName>
</protein>
<feature type="transmembrane region" description="Helical" evidence="9">
    <location>
        <begin position="193"/>
        <end position="210"/>
    </location>
</feature>
<dbReference type="AlphaFoldDB" id="A0A248VY54"/>
<evidence type="ECO:0000256" key="5">
    <source>
        <dbReference type="ARBA" id="ARBA00022692"/>
    </source>
</evidence>
<accession>A0A248VY54</accession>
<comment type="similarity">
    <text evidence="1">Belongs to the KdgT transporter family.</text>
</comment>
<geneLocation type="plasmid" evidence="10 11">
    <name>pBN1</name>
</geneLocation>
<keyword evidence="2" id="KW-0813">Transport</keyword>
<feature type="transmembrane region" description="Helical" evidence="9">
    <location>
        <begin position="41"/>
        <end position="61"/>
    </location>
</feature>
<feature type="transmembrane region" description="Helical" evidence="9">
    <location>
        <begin position="135"/>
        <end position="154"/>
    </location>
</feature>
<organism evidence="10 11">
    <name type="scientific">Paraburkholderia aromaticivorans</name>
    <dbReference type="NCBI Taxonomy" id="2026199"/>
    <lineage>
        <taxon>Bacteria</taxon>
        <taxon>Pseudomonadati</taxon>
        <taxon>Pseudomonadota</taxon>
        <taxon>Betaproteobacteria</taxon>
        <taxon>Burkholderiales</taxon>
        <taxon>Burkholderiaceae</taxon>
        <taxon>Paraburkholderia</taxon>
    </lineage>
</organism>
<keyword evidence="11" id="KW-1185">Reference proteome</keyword>
<dbReference type="RefSeq" id="WP_095423139.1">
    <property type="nucleotide sequence ID" value="NZ_CP022991.1"/>
</dbReference>
<evidence type="ECO:0000313" key="11">
    <source>
        <dbReference type="Proteomes" id="UP000215158"/>
    </source>
</evidence>
<keyword evidence="4" id="KW-0762">Sugar transport</keyword>
<proteinExistence type="inferred from homology"/>
<keyword evidence="6" id="KW-0769">Symport</keyword>
<evidence type="ECO:0000256" key="2">
    <source>
        <dbReference type="ARBA" id="ARBA00022448"/>
    </source>
</evidence>
<dbReference type="KEGG" id="parb:CJU94_34505"/>
<name>A0A248VY54_9BURK</name>
<keyword evidence="7 9" id="KW-1133">Transmembrane helix</keyword>
<feature type="transmembrane region" description="Helical" evidence="9">
    <location>
        <begin position="73"/>
        <end position="95"/>
    </location>
</feature>
<evidence type="ECO:0000256" key="6">
    <source>
        <dbReference type="ARBA" id="ARBA00022847"/>
    </source>
</evidence>
<evidence type="ECO:0000256" key="7">
    <source>
        <dbReference type="ARBA" id="ARBA00022989"/>
    </source>
</evidence>
<keyword evidence="10" id="KW-0614">Plasmid</keyword>
<dbReference type="Pfam" id="PF03812">
    <property type="entry name" value="KdgT"/>
    <property type="match status" value="1"/>
</dbReference>
<dbReference type="GO" id="GO:0016020">
    <property type="term" value="C:membrane"/>
    <property type="evidence" value="ECO:0007669"/>
    <property type="project" value="InterPro"/>
</dbReference>
<evidence type="ECO:0000313" key="10">
    <source>
        <dbReference type="EMBL" id="ASW03310.1"/>
    </source>
</evidence>
<feature type="transmembrane region" description="Helical" evidence="9">
    <location>
        <begin position="160"/>
        <end position="181"/>
    </location>
</feature>
<feature type="transmembrane region" description="Helical" evidence="9">
    <location>
        <begin position="216"/>
        <end position="238"/>
    </location>
</feature>
<feature type="transmembrane region" description="Helical" evidence="9">
    <location>
        <begin position="101"/>
        <end position="123"/>
    </location>
</feature>
<dbReference type="EMBL" id="CP022991">
    <property type="protein sequence ID" value="ASW03310.1"/>
    <property type="molecule type" value="Genomic_DNA"/>
</dbReference>
<evidence type="ECO:0000256" key="9">
    <source>
        <dbReference type="SAM" id="Phobius"/>
    </source>
</evidence>
<keyword evidence="5 9" id="KW-0812">Transmembrane</keyword>
<feature type="transmembrane region" description="Helical" evidence="9">
    <location>
        <begin position="284"/>
        <end position="303"/>
    </location>
</feature>
<dbReference type="GO" id="GO:0015649">
    <property type="term" value="F:2-keto-3-deoxygluconate:proton symporter activity"/>
    <property type="evidence" value="ECO:0007669"/>
    <property type="project" value="InterPro"/>
</dbReference>
<feature type="transmembrane region" description="Helical" evidence="9">
    <location>
        <begin position="250"/>
        <end position="269"/>
    </location>
</feature>
<dbReference type="InterPro" id="IPR004684">
    <property type="entry name" value="2keto-3dGluconate_permease"/>
</dbReference>
<dbReference type="Proteomes" id="UP000215158">
    <property type="component" value="Plasmid pBN1"/>
</dbReference>